<keyword evidence="1" id="KW-0472">Membrane</keyword>
<dbReference type="EMBL" id="CAJOBC010001186">
    <property type="protein sequence ID" value="CAF3662161.1"/>
    <property type="molecule type" value="Genomic_DNA"/>
</dbReference>
<dbReference type="Proteomes" id="UP000677228">
    <property type="component" value="Unassembled WGS sequence"/>
</dbReference>
<dbReference type="Proteomes" id="UP000682733">
    <property type="component" value="Unassembled WGS sequence"/>
</dbReference>
<keyword evidence="6" id="KW-1185">Reference proteome</keyword>
<dbReference type="AlphaFoldDB" id="A0A813XYY2"/>
<protein>
    <submittedName>
        <fullName evidence="2">Uncharacterized protein</fullName>
    </submittedName>
</protein>
<dbReference type="Proteomes" id="UP000681722">
    <property type="component" value="Unassembled WGS sequence"/>
</dbReference>
<dbReference type="EMBL" id="CAJNOQ010001186">
    <property type="protein sequence ID" value="CAF0875240.1"/>
    <property type="molecule type" value="Genomic_DNA"/>
</dbReference>
<comment type="caution">
    <text evidence="2">The sequence shown here is derived from an EMBL/GenBank/DDBJ whole genome shotgun (WGS) entry which is preliminary data.</text>
</comment>
<dbReference type="EMBL" id="CAJNOK010002984">
    <property type="protein sequence ID" value="CAF0883107.1"/>
    <property type="molecule type" value="Genomic_DNA"/>
</dbReference>
<evidence type="ECO:0000256" key="1">
    <source>
        <dbReference type="SAM" id="Phobius"/>
    </source>
</evidence>
<dbReference type="OrthoDB" id="428346at2759"/>
<gene>
    <name evidence="2" type="ORF">GPM918_LOCUS7314</name>
    <name evidence="3" type="ORF">OVA965_LOCUS8726</name>
    <name evidence="4" type="ORF">SRO942_LOCUS7314</name>
    <name evidence="5" type="ORF">TMI583_LOCUS8722</name>
</gene>
<evidence type="ECO:0000313" key="2">
    <source>
        <dbReference type="EMBL" id="CAF0875240.1"/>
    </source>
</evidence>
<accession>A0A813XYY2</accession>
<feature type="transmembrane region" description="Helical" evidence="1">
    <location>
        <begin position="6"/>
        <end position="24"/>
    </location>
</feature>
<dbReference type="InterPro" id="IPR004951">
    <property type="entry name" value="DUF268_CAE_spp"/>
</dbReference>
<sequence>MNNALYWLIVITIVTLFLIALLYTKNPSSSVNLFQRENTLSQIDLYRTVVHVPDHNNIACQYKNNKQFYTCSGYCPLSETKRKKCTWLPRTIDQDMLNSKMHCQPQDDSCPTYNAFDKDKLPLTPEGIRHIPKDLLNNFTLSGQISLSYYYNYRGTELNASKLSAQWTAEMIDNLRKMARERKPIGSYSTETLYPVIDIYLDVAIKNKTTAVIGTEMPWIEAILLEYGAKSVQTIEYATIVSHVSNLKTITPQKYIDSRSLPNFELYDSIWCYSSLEHDGLGRYGDPLNPYGDMQTMVKLSCMPKPGGVLVLAMPTSHVDSLEFNLHRVYGPIRYPFIYRHFHLLKLFGRLSTNLGAYNQPILVMQNKIGCL</sequence>
<proteinExistence type="predicted"/>
<reference evidence="2" key="1">
    <citation type="submission" date="2021-02" db="EMBL/GenBank/DDBJ databases">
        <authorList>
            <person name="Nowell W R."/>
        </authorList>
    </citation>
    <scope>NUCLEOTIDE SEQUENCE</scope>
</reference>
<dbReference type="Pfam" id="PF03269">
    <property type="entry name" value="DUF268"/>
    <property type="match status" value="1"/>
</dbReference>
<keyword evidence="1" id="KW-1133">Transmembrane helix</keyword>
<evidence type="ECO:0000313" key="4">
    <source>
        <dbReference type="EMBL" id="CAF3662161.1"/>
    </source>
</evidence>
<keyword evidence="1" id="KW-0812">Transmembrane</keyword>
<dbReference type="EMBL" id="CAJOBA010002985">
    <property type="protein sequence ID" value="CAF3666554.1"/>
    <property type="molecule type" value="Genomic_DNA"/>
</dbReference>
<dbReference type="Proteomes" id="UP000663829">
    <property type="component" value="Unassembled WGS sequence"/>
</dbReference>
<organism evidence="2 6">
    <name type="scientific">Didymodactylos carnosus</name>
    <dbReference type="NCBI Taxonomy" id="1234261"/>
    <lineage>
        <taxon>Eukaryota</taxon>
        <taxon>Metazoa</taxon>
        <taxon>Spiralia</taxon>
        <taxon>Gnathifera</taxon>
        <taxon>Rotifera</taxon>
        <taxon>Eurotatoria</taxon>
        <taxon>Bdelloidea</taxon>
        <taxon>Philodinida</taxon>
        <taxon>Philodinidae</taxon>
        <taxon>Didymodactylos</taxon>
    </lineage>
</organism>
<name>A0A813XYY2_9BILA</name>
<evidence type="ECO:0000313" key="3">
    <source>
        <dbReference type="EMBL" id="CAF0883107.1"/>
    </source>
</evidence>
<evidence type="ECO:0000313" key="5">
    <source>
        <dbReference type="EMBL" id="CAF3666554.1"/>
    </source>
</evidence>
<evidence type="ECO:0000313" key="6">
    <source>
        <dbReference type="Proteomes" id="UP000663829"/>
    </source>
</evidence>